<feature type="domain" description="DUF8042" evidence="1">
    <location>
        <begin position="3"/>
        <end position="122"/>
    </location>
</feature>
<dbReference type="InterPro" id="IPR058355">
    <property type="entry name" value="DUF8042"/>
</dbReference>
<sequence length="126" mass="14774">MLTEEQYVLLREYCSALNTVEESFMYIVDSFTDLDKTDGDQLLFEVIDAFPQIEAVNEQLLNVFPHNDSIHHIVDIFEKVQEKASLVENKFKDAPIKQSIISEQFYPVFAAWHRMIDRELKPYIVS</sequence>
<protein>
    <recommendedName>
        <fullName evidence="1">DUF8042 domain-containing protein</fullName>
    </recommendedName>
</protein>
<dbReference type="RefSeq" id="WP_066189850.1">
    <property type="nucleotide sequence ID" value="NZ_JARMMB010000003.1"/>
</dbReference>
<evidence type="ECO:0000313" key="3">
    <source>
        <dbReference type="Proteomes" id="UP000233343"/>
    </source>
</evidence>
<evidence type="ECO:0000313" key="2">
    <source>
        <dbReference type="EMBL" id="PKG26910.1"/>
    </source>
</evidence>
<name>A0A2N0ZBN1_9BACI</name>
<dbReference type="AlphaFoldDB" id="A0A2N0ZBN1"/>
<dbReference type="Pfam" id="PF26154">
    <property type="entry name" value="DUF8042"/>
    <property type="match status" value="1"/>
</dbReference>
<keyword evidence="3" id="KW-1185">Reference proteome</keyword>
<dbReference type="Proteomes" id="UP000233343">
    <property type="component" value="Unassembled WGS sequence"/>
</dbReference>
<comment type="caution">
    <text evidence="2">The sequence shown here is derived from an EMBL/GenBank/DDBJ whole genome shotgun (WGS) entry which is preliminary data.</text>
</comment>
<accession>A0A2N0ZBN1</accession>
<reference evidence="2 3" key="1">
    <citation type="journal article" date="2010" name="Int. J. Syst. Evol. Microbiol.">
        <title>Bacillus horneckiae sp. nov., isolated from a spacecraft-assembly clean room.</title>
        <authorList>
            <person name="Vaishampayan P."/>
            <person name="Probst A."/>
            <person name="Krishnamurthi S."/>
            <person name="Ghosh S."/>
            <person name="Osman S."/>
            <person name="McDowall A."/>
            <person name="Ruckmani A."/>
            <person name="Mayilraj S."/>
            <person name="Venkateswaran K."/>
        </authorList>
    </citation>
    <scope>NUCLEOTIDE SEQUENCE [LARGE SCALE GENOMIC DNA]</scope>
    <source>
        <strain evidence="3">1PO1SC</strain>
    </source>
</reference>
<proteinExistence type="predicted"/>
<evidence type="ECO:0000259" key="1">
    <source>
        <dbReference type="Pfam" id="PF26154"/>
    </source>
</evidence>
<dbReference type="EMBL" id="PISD01000054">
    <property type="protein sequence ID" value="PKG26910.1"/>
    <property type="molecule type" value="Genomic_DNA"/>
</dbReference>
<organism evidence="2 3">
    <name type="scientific">Cytobacillus horneckiae</name>
    <dbReference type="NCBI Taxonomy" id="549687"/>
    <lineage>
        <taxon>Bacteria</taxon>
        <taxon>Bacillati</taxon>
        <taxon>Bacillota</taxon>
        <taxon>Bacilli</taxon>
        <taxon>Bacillales</taxon>
        <taxon>Bacillaceae</taxon>
        <taxon>Cytobacillus</taxon>
    </lineage>
</organism>
<gene>
    <name evidence="2" type="ORF">CWS20_21630</name>
</gene>